<gene>
    <name evidence="2" type="ORF">EKO27_g8123</name>
</gene>
<comment type="caution">
    <text evidence="2">The sequence shown here is derived from an EMBL/GenBank/DDBJ whole genome shotgun (WGS) entry which is preliminary data.</text>
</comment>
<reference evidence="2 3" key="1">
    <citation type="submission" date="2018-12" db="EMBL/GenBank/DDBJ databases">
        <title>Draft genome sequence of Xylaria grammica IHI A82.</title>
        <authorList>
            <person name="Buettner E."/>
            <person name="Kellner H."/>
        </authorList>
    </citation>
    <scope>NUCLEOTIDE SEQUENCE [LARGE SCALE GENOMIC DNA]</scope>
    <source>
        <strain evidence="2 3">IHI A82</strain>
    </source>
</reference>
<keyword evidence="3" id="KW-1185">Reference proteome</keyword>
<evidence type="ECO:0000313" key="2">
    <source>
        <dbReference type="EMBL" id="RWA06984.1"/>
    </source>
</evidence>
<name>A0A439CXN9_9PEZI</name>
<dbReference type="STRING" id="363999.A0A439CXN9"/>
<proteinExistence type="predicted"/>
<dbReference type="Proteomes" id="UP000286045">
    <property type="component" value="Unassembled WGS sequence"/>
</dbReference>
<protein>
    <submittedName>
        <fullName evidence="2">Uncharacterized protein</fullName>
    </submittedName>
</protein>
<feature type="region of interest" description="Disordered" evidence="1">
    <location>
        <begin position="406"/>
        <end position="427"/>
    </location>
</feature>
<sequence length="427" mass="48929">MYKTRFSLWGWRKNRAQDPQHMAVSVHQGTSRATAIQRRIRHMIAPEPLDDQEVPISISRNYTIDLSGSQRWNCIVLNMSEPASSTGQHSSMVRFCDAETAYVNTIHQLRSGRIRDAFQSLNRLFDSMTGSKLYLHPKYLTGFWLLCHGVYNACTWINDSGFHLLRELLCFHGQNAAACFQKSASHSSHPVVRLMQSVARMSRDNPSVMKQTFRNAYRAAAESLETKLGQHHPIVLITWTDYFWYFDFPVDPGKNLVARQQIALEEAEAISGREGDVAICLLHNLVFFLFYCIDDSAQARRKLSDLLERTSRRLAAQASPTASSFHVQRAFAFGSLLQGIFILQEYGDLARCRRVIGVTIEWLKNDEGSDAFMHAKMLEMDLFVLTKAWKEGKDLRDLTLAFSKPRSADYNDKKPRRERQRSGEHDV</sequence>
<evidence type="ECO:0000313" key="3">
    <source>
        <dbReference type="Proteomes" id="UP000286045"/>
    </source>
</evidence>
<dbReference type="AlphaFoldDB" id="A0A439CXN9"/>
<dbReference type="EMBL" id="RYZI01000291">
    <property type="protein sequence ID" value="RWA06984.1"/>
    <property type="molecule type" value="Genomic_DNA"/>
</dbReference>
<evidence type="ECO:0000256" key="1">
    <source>
        <dbReference type="SAM" id="MobiDB-lite"/>
    </source>
</evidence>
<organism evidence="2 3">
    <name type="scientific">Xylaria grammica</name>
    <dbReference type="NCBI Taxonomy" id="363999"/>
    <lineage>
        <taxon>Eukaryota</taxon>
        <taxon>Fungi</taxon>
        <taxon>Dikarya</taxon>
        <taxon>Ascomycota</taxon>
        <taxon>Pezizomycotina</taxon>
        <taxon>Sordariomycetes</taxon>
        <taxon>Xylariomycetidae</taxon>
        <taxon>Xylariales</taxon>
        <taxon>Xylariaceae</taxon>
        <taxon>Xylaria</taxon>
    </lineage>
</organism>
<accession>A0A439CXN9</accession>